<feature type="domain" description="DUF4142" evidence="2">
    <location>
        <begin position="30"/>
        <end position="165"/>
    </location>
</feature>
<dbReference type="PANTHER" id="PTHR38593">
    <property type="entry name" value="BLR2558 PROTEIN"/>
    <property type="match status" value="1"/>
</dbReference>
<dbReference type="PANTHER" id="PTHR38593:SF1">
    <property type="entry name" value="BLR2558 PROTEIN"/>
    <property type="match status" value="1"/>
</dbReference>
<dbReference type="EMBL" id="CP132942">
    <property type="protein sequence ID" value="XCB32344.1"/>
    <property type="molecule type" value="Genomic_DNA"/>
</dbReference>
<dbReference type="InterPro" id="IPR025419">
    <property type="entry name" value="DUF4142"/>
</dbReference>
<dbReference type="RefSeq" id="WP_353063186.1">
    <property type="nucleotide sequence ID" value="NZ_CP132942.1"/>
</dbReference>
<accession>A0AAU7ZMX6</accession>
<dbReference type="InterPro" id="IPR012347">
    <property type="entry name" value="Ferritin-like"/>
</dbReference>
<gene>
    <name evidence="3" type="ORF">RBB77_18150</name>
</gene>
<sequence>MKHTSQIIFCAVLGFAAVLAPLKAKAATDDDKKFLAMAAQSDQNEIALAKLADEKSTNAAVKAFAQKMIAEHTKMTASMKPFAESWGLTPPSGPDADTQKEIDKLNKLSGNDFDKEYMKQMVSDHSKALSAFTKEAKDTKDMKFQAVVLQGKTAVAAHKNMAYDLEKKL</sequence>
<protein>
    <submittedName>
        <fullName evidence="3">DUF4142 domain-containing protein</fullName>
    </submittedName>
</protein>
<organism evidence="3">
    <name type="scientific">Tunturiibacter psychrotolerans</name>
    <dbReference type="NCBI Taxonomy" id="3069686"/>
    <lineage>
        <taxon>Bacteria</taxon>
        <taxon>Pseudomonadati</taxon>
        <taxon>Acidobacteriota</taxon>
        <taxon>Terriglobia</taxon>
        <taxon>Terriglobales</taxon>
        <taxon>Acidobacteriaceae</taxon>
        <taxon>Tunturiibacter</taxon>
    </lineage>
</organism>
<proteinExistence type="predicted"/>
<feature type="signal peptide" evidence="1">
    <location>
        <begin position="1"/>
        <end position="26"/>
    </location>
</feature>
<dbReference type="KEGG" id="tpsc:RBB77_18150"/>
<feature type="chain" id="PRO_5043594005" evidence="1">
    <location>
        <begin position="27"/>
        <end position="169"/>
    </location>
</feature>
<evidence type="ECO:0000313" key="3">
    <source>
        <dbReference type="EMBL" id="XCB32344.1"/>
    </source>
</evidence>
<reference evidence="3" key="1">
    <citation type="submission" date="2023-08" db="EMBL/GenBank/DDBJ databases">
        <authorList>
            <person name="Messyasz A."/>
            <person name="Mannisto M.K."/>
            <person name="Kerkhof L.J."/>
            <person name="Haggblom M."/>
        </authorList>
    </citation>
    <scope>NUCLEOTIDE SEQUENCE</scope>
    <source>
        <strain evidence="3">X5P6</strain>
    </source>
</reference>
<dbReference type="Pfam" id="PF13628">
    <property type="entry name" value="DUF4142"/>
    <property type="match status" value="1"/>
</dbReference>
<dbReference type="AlphaFoldDB" id="A0AAU7ZMX6"/>
<evidence type="ECO:0000256" key="1">
    <source>
        <dbReference type="SAM" id="SignalP"/>
    </source>
</evidence>
<keyword evidence="1" id="KW-0732">Signal</keyword>
<reference evidence="3" key="2">
    <citation type="journal article" date="2024" name="Environ. Microbiol.">
        <title>Genome analysis and description of Tunturibacter gen. nov. expands the diversity of Terriglobia in tundra soils.</title>
        <authorList>
            <person name="Messyasz A."/>
            <person name="Mannisto M.K."/>
            <person name="Kerkhof L.J."/>
            <person name="Haggblom M.M."/>
        </authorList>
    </citation>
    <scope>NUCLEOTIDE SEQUENCE</scope>
    <source>
        <strain evidence="3">X5P6</strain>
    </source>
</reference>
<dbReference type="Gene3D" id="1.20.1260.10">
    <property type="match status" value="1"/>
</dbReference>
<evidence type="ECO:0000259" key="2">
    <source>
        <dbReference type="Pfam" id="PF13628"/>
    </source>
</evidence>
<name>A0AAU7ZMX6_9BACT</name>